<dbReference type="GO" id="GO:0005737">
    <property type="term" value="C:cytoplasm"/>
    <property type="evidence" value="ECO:0007669"/>
    <property type="project" value="UniProtKB-SubCell"/>
</dbReference>
<evidence type="ECO:0000313" key="9">
    <source>
        <dbReference type="EMBL" id="KJY58669.1"/>
    </source>
</evidence>
<dbReference type="Gene3D" id="3.40.35.10">
    <property type="entry name" value="Phosphotransferase system, sorbose subfamily IIB component"/>
    <property type="match status" value="1"/>
</dbReference>
<dbReference type="HOGENOM" id="CLU_116175_2_0_9"/>
<evidence type="ECO:0000256" key="1">
    <source>
        <dbReference type="ARBA" id="ARBA00004496"/>
    </source>
</evidence>
<keyword evidence="7" id="KW-0418">Kinase</keyword>
<evidence type="ECO:0000259" key="8">
    <source>
        <dbReference type="PROSITE" id="PS51101"/>
    </source>
</evidence>
<dbReference type="GO" id="GO:0008982">
    <property type="term" value="F:protein-N(PI)-phosphohistidine-sugar phosphotransferase activity"/>
    <property type="evidence" value="ECO:0007669"/>
    <property type="project" value="InterPro"/>
</dbReference>
<dbReference type="GO" id="GO:0016301">
    <property type="term" value="F:kinase activity"/>
    <property type="evidence" value="ECO:0007669"/>
    <property type="project" value="UniProtKB-KW"/>
</dbReference>
<dbReference type="InterPro" id="IPR036667">
    <property type="entry name" value="PTS_IIB_sorbose-sp_sf"/>
</dbReference>
<dbReference type="OrthoDB" id="9788818at2"/>
<proteinExistence type="predicted"/>
<dbReference type="Pfam" id="PF03830">
    <property type="entry name" value="PTSIIB_sorb"/>
    <property type="match status" value="1"/>
</dbReference>
<dbReference type="PATRIC" id="fig|1218493.3.peg.341"/>
<comment type="caution">
    <text evidence="9">The sequence shown here is derived from an EMBL/GenBank/DDBJ whole genome shotgun (WGS) entry which is preliminary data.</text>
</comment>
<evidence type="ECO:0000256" key="6">
    <source>
        <dbReference type="ARBA" id="ARBA00022683"/>
    </source>
</evidence>
<name>A0A0F4LK88_9LACO</name>
<dbReference type="SUPFAM" id="SSF52728">
    <property type="entry name" value="PTS IIb component"/>
    <property type="match status" value="1"/>
</dbReference>
<accession>A0A0F4LK88</accession>
<dbReference type="PROSITE" id="PS51101">
    <property type="entry name" value="PTS_EIIB_TYPE_4"/>
    <property type="match status" value="1"/>
</dbReference>
<keyword evidence="3" id="KW-0963">Cytoplasm</keyword>
<dbReference type="Proteomes" id="UP000033533">
    <property type="component" value="Unassembled WGS sequence"/>
</dbReference>
<keyword evidence="4" id="KW-0762">Sugar transport</keyword>
<dbReference type="STRING" id="1218493.JF76_03230"/>
<dbReference type="AlphaFoldDB" id="A0A0F4LK88"/>
<dbReference type="EMBL" id="JXBY01000006">
    <property type="protein sequence ID" value="KJY58669.1"/>
    <property type="molecule type" value="Genomic_DNA"/>
</dbReference>
<keyword evidence="6" id="KW-0598">Phosphotransferase system</keyword>
<keyword evidence="2" id="KW-0813">Transport</keyword>
<dbReference type="InterPro" id="IPR004720">
    <property type="entry name" value="PTS_IIB_sorbose-sp"/>
</dbReference>
<feature type="domain" description="PTS EIIB type-4" evidence="8">
    <location>
        <begin position="1"/>
        <end position="165"/>
    </location>
</feature>
<evidence type="ECO:0000256" key="5">
    <source>
        <dbReference type="ARBA" id="ARBA00022679"/>
    </source>
</evidence>
<organism evidence="9 10">
    <name type="scientific">Lactobacillus kullabergensis</name>
    <dbReference type="NCBI Taxonomy" id="1218493"/>
    <lineage>
        <taxon>Bacteria</taxon>
        <taxon>Bacillati</taxon>
        <taxon>Bacillota</taxon>
        <taxon>Bacilli</taxon>
        <taxon>Lactobacillales</taxon>
        <taxon>Lactobacillaceae</taxon>
        <taxon>Lactobacillus</taxon>
    </lineage>
</organism>
<evidence type="ECO:0000313" key="10">
    <source>
        <dbReference type="Proteomes" id="UP000033533"/>
    </source>
</evidence>
<dbReference type="RefSeq" id="WP_045927535.1">
    <property type="nucleotide sequence ID" value="NZ_KQ033871.1"/>
</dbReference>
<evidence type="ECO:0000256" key="2">
    <source>
        <dbReference type="ARBA" id="ARBA00022448"/>
    </source>
</evidence>
<dbReference type="GO" id="GO:0009401">
    <property type="term" value="P:phosphoenolpyruvate-dependent sugar phosphotransferase system"/>
    <property type="evidence" value="ECO:0007669"/>
    <property type="project" value="UniProtKB-KW"/>
</dbReference>
<comment type="subcellular location">
    <subcellularLocation>
        <location evidence="1">Cytoplasm</location>
    </subcellularLocation>
</comment>
<sequence>MIAALRVDERLIHGQISMSWSKALKLQGIVVANDKAASDNMQKMMLKMAAPSDIKTIISSVDNAIKLLNDERSHNMRLLVITTTVKDALTIADNVNEKPEQVNIGNAGKMDAKGDEVTLTKEVRLSPEEIEYLKKLVAEYPDTYFQGTPNMEKHMGKDLLKKLEK</sequence>
<protein>
    <submittedName>
        <fullName evidence="9">PTS Man IIB</fullName>
    </submittedName>
</protein>
<evidence type="ECO:0000256" key="7">
    <source>
        <dbReference type="ARBA" id="ARBA00022777"/>
    </source>
</evidence>
<evidence type="ECO:0000256" key="4">
    <source>
        <dbReference type="ARBA" id="ARBA00022597"/>
    </source>
</evidence>
<keyword evidence="5" id="KW-0808">Transferase</keyword>
<reference evidence="9 10" key="1">
    <citation type="submission" date="2014-12" db="EMBL/GenBank/DDBJ databases">
        <title>Comparative genomics of the lactic acid bacteria isolated from the honey bee gut.</title>
        <authorList>
            <person name="Ellegaard K.M."/>
            <person name="Tamarit D."/>
            <person name="Javelind E."/>
            <person name="Olofsson T."/>
            <person name="Andersson S.G."/>
            <person name="Vasquez A."/>
        </authorList>
    </citation>
    <scope>NUCLEOTIDE SEQUENCE [LARGE SCALE GENOMIC DNA]</scope>
    <source>
        <strain evidence="9 10">Biut2</strain>
    </source>
</reference>
<gene>
    <name evidence="9" type="ORF">JF76_03230</name>
</gene>
<evidence type="ECO:0000256" key="3">
    <source>
        <dbReference type="ARBA" id="ARBA00022490"/>
    </source>
</evidence>